<feature type="compositionally biased region" description="Basic and acidic residues" evidence="1">
    <location>
        <begin position="135"/>
        <end position="154"/>
    </location>
</feature>
<evidence type="ECO:0000313" key="5">
    <source>
        <dbReference type="Proteomes" id="UP001303373"/>
    </source>
</evidence>
<feature type="transmembrane region" description="Helical" evidence="2">
    <location>
        <begin position="277"/>
        <end position="297"/>
    </location>
</feature>
<evidence type="ECO:0000256" key="3">
    <source>
        <dbReference type="SAM" id="SignalP"/>
    </source>
</evidence>
<evidence type="ECO:0000313" key="4">
    <source>
        <dbReference type="EMBL" id="WPG98863.1"/>
    </source>
</evidence>
<feature type="compositionally biased region" description="Acidic residues" evidence="1">
    <location>
        <begin position="77"/>
        <end position="89"/>
    </location>
</feature>
<protein>
    <submittedName>
        <fullName evidence="4">Uncharacterized protein</fullName>
    </submittedName>
</protein>
<keyword evidence="2" id="KW-1133">Transmembrane helix</keyword>
<organism evidence="4 5">
    <name type="scientific">Acrodontium crateriforme</name>
    <dbReference type="NCBI Taxonomy" id="150365"/>
    <lineage>
        <taxon>Eukaryota</taxon>
        <taxon>Fungi</taxon>
        <taxon>Dikarya</taxon>
        <taxon>Ascomycota</taxon>
        <taxon>Pezizomycotina</taxon>
        <taxon>Dothideomycetes</taxon>
        <taxon>Dothideomycetidae</taxon>
        <taxon>Mycosphaerellales</taxon>
        <taxon>Teratosphaeriaceae</taxon>
        <taxon>Acrodontium</taxon>
    </lineage>
</organism>
<gene>
    <name evidence="4" type="ORF">R9X50_00166100</name>
</gene>
<evidence type="ECO:0000256" key="2">
    <source>
        <dbReference type="SAM" id="Phobius"/>
    </source>
</evidence>
<feature type="transmembrane region" description="Helical" evidence="2">
    <location>
        <begin position="250"/>
        <end position="270"/>
    </location>
</feature>
<dbReference type="Proteomes" id="UP001303373">
    <property type="component" value="Chromosome 2"/>
</dbReference>
<sequence>MQGRPRDSLPLLPATCFLLFFLKQHHASTISFTGKYRIYTDIPLGYLETQNSLIHFDVTLRPRLAMPRRTKATDLTESWDDMDHDEDGLDDRIYDERDERSELGVSYRTDRRDAEQSFDEDEVEETQRPNRSGRRTAEARHERQRNVRIQHEAEQFVMPASPDAVRPSPKKSNLRASTPHFRLNERSMTSDAGQLRAEKKGVRGSTPRSRLNERSLTSDAGSFQRGKESHRRHVNEYDDDDVTTGFATRLLLPAVHSLIGYLVDIVGLAFRNAKPLLGWLLLGYLLFGVFVFGAGFLTNTVHRAMTPICRIPGASWLNLSFCPSPGAVNAIQGPAEFDKLVQVQSAFDDVLATTAIGANLPLDMKRSEASIRDLKHVVEYSSLPSRNELVFEFGGFIETARQASQDLSKFNSRIGRAVDQILSTNRWTLSIIDGVSASTSNQGALTTWLSQNFNLFAPFQPVSLSRDILLEQYLRHTSAVEDQINALITEAQALLSILDNLDARLDVIASIALRDDSRVQDNREELFAYLWTKLGGNRNSVAKLDSQLNLLKEVGNYRRLAWAHVTTTIVKLQSIRDNLEDLRERVAMPEVVGTDQVPLEVHIGAINLGIERLEAQRDESRRVEKENYARILARGEQQEKARLLEAGKKEL</sequence>
<keyword evidence="2" id="KW-0472">Membrane</keyword>
<feature type="signal peptide" evidence="3">
    <location>
        <begin position="1"/>
        <end position="27"/>
    </location>
</feature>
<feature type="compositionally biased region" description="Polar residues" evidence="1">
    <location>
        <begin position="206"/>
        <end position="221"/>
    </location>
</feature>
<keyword evidence="3" id="KW-0732">Signal</keyword>
<reference evidence="4 5" key="1">
    <citation type="submission" date="2023-11" db="EMBL/GenBank/DDBJ databases">
        <title>An acidophilic fungus is an integral part of prey digestion in a carnivorous sundew plant.</title>
        <authorList>
            <person name="Tsai I.J."/>
        </authorList>
    </citation>
    <scope>NUCLEOTIDE SEQUENCE [LARGE SCALE GENOMIC DNA]</scope>
    <source>
        <strain evidence="4">169a</strain>
    </source>
</reference>
<name>A0AAQ3LZF2_9PEZI</name>
<dbReference type="AlphaFoldDB" id="A0AAQ3LZF2"/>
<accession>A0AAQ3LZF2</accession>
<feature type="compositionally biased region" description="Basic and acidic residues" evidence="1">
    <location>
        <begin position="90"/>
        <end position="115"/>
    </location>
</feature>
<proteinExistence type="predicted"/>
<feature type="chain" id="PRO_5042892164" evidence="3">
    <location>
        <begin position="28"/>
        <end position="651"/>
    </location>
</feature>
<evidence type="ECO:0000256" key="1">
    <source>
        <dbReference type="SAM" id="MobiDB-lite"/>
    </source>
</evidence>
<keyword evidence="5" id="KW-1185">Reference proteome</keyword>
<dbReference type="EMBL" id="CP138581">
    <property type="protein sequence ID" value="WPG98863.1"/>
    <property type="molecule type" value="Genomic_DNA"/>
</dbReference>
<keyword evidence="2" id="KW-0812">Transmembrane</keyword>
<feature type="region of interest" description="Disordered" evidence="1">
    <location>
        <begin position="77"/>
        <end position="233"/>
    </location>
</feature>